<organism evidence="20 21">
    <name type="scientific">Xylona heveae (strain CBS 132557 / TC161)</name>
    <dbReference type="NCBI Taxonomy" id="1328760"/>
    <lineage>
        <taxon>Eukaryota</taxon>
        <taxon>Fungi</taxon>
        <taxon>Dikarya</taxon>
        <taxon>Ascomycota</taxon>
        <taxon>Pezizomycotina</taxon>
        <taxon>Xylonomycetes</taxon>
        <taxon>Xylonales</taxon>
        <taxon>Xylonaceae</taxon>
        <taxon>Xylona</taxon>
    </lineage>
</organism>
<evidence type="ECO:0000256" key="8">
    <source>
        <dbReference type="ARBA" id="ARBA00022701"/>
    </source>
</evidence>
<evidence type="ECO:0000256" key="12">
    <source>
        <dbReference type="ARBA" id="ARBA00023054"/>
    </source>
</evidence>
<dbReference type="RefSeq" id="XP_018185311.1">
    <property type="nucleotide sequence ID" value="XM_018336562.1"/>
</dbReference>
<keyword evidence="8" id="KW-0493">Microtubule</keyword>
<dbReference type="GO" id="GO:0051301">
    <property type="term" value="P:cell division"/>
    <property type="evidence" value="ECO:0007669"/>
    <property type="project" value="UniProtKB-KW"/>
</dbReference>
<evidence type="ECO:0000256" key="9">
    <source>
        <dbReference type="ARBA" id="ARBA00022776"/>
    </source>
</evidence>
<evidence type="ECO:0000313" key="20">
    <source>
        <dbReference type="EMBL" id="KZF19756.1"/>
    </source>
</evidence>
<dbReference type="InParanoid" id="A0A164ZZY9"/>
<keyword evidence="15" id="KW-0131">Cell cycle</keyword>
<gene>
    <name evidence="20" type="ORF">L228DRAFT_40257</name>
</gene>
<accession>A0A164ZZY9</accession>
<evidence type="ECO:0000256" key="6">
    <source>
        <dbReference type="ARBA" id="ARBA00022490"/>
    </source>
</evidence>
<keyword evidence="13" id="KW-0206">Cytoskeleton</keyword>
<feature type="compositionally biased region" description="Polar residues" evidence="19">
    <location>
        <begin position="42"/>
        <end position="56"/>
    </location>
</feature>
<keyword evidence="6" id="KW-0963">Cytoplasm</keyword>
<protein>
    <recommendedName>
        <fullName evidence="17">DASH complex subunit DUO1</fullName>
    </recommendedName>
    <alternativeName>
        <fullName evidence="18">Outer kinetochore protein DUO1</fullName>
    </alternativeName>
</protein>
<keyword evidence="10" id="KW-0159">Chromosome partition</keyword>
<dbReference type="InterPro" id="IPR013960">
    <property type="entry name" value="DASH_Duo1"/>
</dbReference>
<evidence type="ECO:0000256" key="16">
    <source>
        <dbReference type="ARBA" id="ARBA00023328"/>
    </source>
</evidence>
<dbReference type="GeneID" id="28901699"/>
<dbReference type="GO" id="GO:0072686">
    <property type="term" value="C:mitotic spindle"/>
    <property type="evidence" value="ECO:0007669"/>
    <property type="project" value="InterPro"/>
</dbReference>
<keyword evidence="7" id="KW-0132">Cell division</keyword>
<dbReference type="GO" id="GO:0005874">
    <property type="term" value="C:microtubule"/>
    <property type="evidence" value="ECO:0007669"/>
    <property type="project" value="UniProtKB-KW"/>
</dbReference>
<sequence length="264" mass="29378">MESHDDFEIDLDLDLDLEATPKMADLDLSDRDHEELLASPSKPDTQARGTNTTTIPLSDKESTIRQRSRQAEREPRFDTEEEHEASLRSELQSVRNINHVIEGVVDSLERAKGNMETVARTVTSASALLNTWVRILSQTEHNQRLILNPSWHGATQDVADMEKEAILKRQAAERKEQEERQKREAAIRAAEEAERRKAETASRGATRGTRSRGRVLGRGASMRPSAVPAPTRVPSRTNTTAASRAGSNIGRGIGSTRGRVRSVR</sequence>
<evidence type="ECO:0000256" key="15">
    <source>
        <dbReference type="ARBA" id="ARBA00023306"/>
    </source>
</evidence>
<feature type="region of interest" description="Disordered" evidence="19">
    <location>
        <begin position="26"/>
        <end position="83"/>
    </location>
</feature>
<evidence type="ECO:0000256" key="13">
    <source>
        <dbReference type="ARBA" id="ARBA00023212"/>
    </source>
</evidence>
<dbReference type="Proteomes" id="UP000076632">
    <property type="component" value="Unassembled WGS sequence"/>
</dbReference>
<evidence type="ECO:0000256" key="4">
    <source>
        <dbReference type="ARBA" id="ARBA00005366"/>
    </source>
</evidence>
<evidence type="ECO:0000256" key="2">
    <source>
        <dbReference type="ARBA" id="ARBA00004186"/>
    </source>
</evidence>
<keyword evidence="14" id="KW-0539">Nucleus</keyword>
<keyword evidence="5" id="KW-0158">Chromosome</keyword>
<evidence type="ECO:0000256" key="3">
    <source>
        <dbReference type="ARBA" id="ARBA00004629"/>
    </source>
</evidence>
<dbReference type="STRING" id="1328760.A0A164ZZY9"/>
<dbReference type="GO" id="GO:0007059">
    <property type="term" value="P:chromosome segregation"/>
    <property type="evidence" value="ECO:0007669"/>
    <property type="project" value="UniProtKB-KW"/>
</dbReference>
<feature type="compositionally biased region" description="Basic and acidic residues" evidence="19">
    <location>
        <begin position="170"/>
        <end position="200"/>
    </location>
</feature>
<dbReference type="OrthoDB" id="5599235at2759"/>
<dbReference type="GO" id="GO:0042729">
    <property type="term" value="C:DASH complex"/>
    <property type="evidence" value="ECO:0007669"/>
    <property type="project" value="InterPro"/>
</dbReference>
<name>A0A164ZZY9_XYLHT</name>
<evidence type="ECO:0000256" key="5">
    <source>
        <dbReference type="ARBA" id="ARBA00022454"/>
    </source>
</evidence>
<evidence type="ECO:0000256" key="17">
    <source>
        <dbReference type="ARBA" id="ARBA00044152"/>
    </source>
</evidence>
<dbReference type="OMA" id="QWQGASQ"/>
<comment type="subcellular location">
    <subcellularLocation>
        <location evidence="3">Chromosome</location>
        <location evidence="3">Centromere</location>
        <location evidence="3">Kinetochore</location>
    </subcellularLocation>
    <subcellularLocation>
        <location evidence="2">Cytoplasm</location>
        <location evidence="2">Cytoskeleton</location>
        <location evidence="2">Spindle</location>
    </subcellularLocation>
    <subcellularLocation>
        <location evidence="1">Nucleus</location>
    </subcellularLocation>
</comment>
<keyword evidence="9" id="KW-0498">Mitosis</keyword>
<keyword evidence="21" id="KW-1185">Reference proteome</keyword>
<evidence type="ECO:0000256" key="19">
    <source>
        <dbReference type="SAM" id="MobiDB-lite"/>
    </source>
</evidence>
<evidence type="ECO:0000313" key="21">
    <source>
        <dbReference type="Proteomes" id="UP000076632"/>
    </source>
</evidence>
<evidence type="ECO:0000256" key="11">
    <source>
        <dbReference type="ARBA" id="ARBA00022838"/>
    </source>
</evidence>
<reference evidence="20 21" key="1">
    <citation type="journal article" date="2016" name="Fungal Biol.">
        <title>The genome of Xylona heveae provides a window into fungal endophytism.</title>
        <authorList>
            <person name="Gazis R."/>
            <person name="Kuo A."/>
            <person name="Riley R."/>
            <person name="LaButti K."/>
            <person name="Lipzen A."/>
            <person name="Lin J."/>
            <person name="Amirebrahimi M."/>
            <person name="Hesse C.N."/>
            <person name="Spatafora J.W."/>
            <person name="Henrissat B."/>
            <person name="Hainaut M."/>
            <person name="Grigoriev I.V."/>
            <person name="Hibbett D.S."/>
        </authorList>
    </citation>
    <scope>NUCLEOTIDE SEQUENCE [LARGE SCALE GENOMIC DNA]</scope>
    <source>
        <strain evidence="20 21">TC161</strain>
    </source>
</reference>
<feature type="compositionally biased region" description="Basic and acidic residues" evidence="19">
    <location>
        <begin position="26"/>
        <end position="36"/>
    </location>
</feature>
<proteinExistence type="inferred from homology"/>
<dbReference type="PANTHER" id="PTHR28216:SF1">
    <property type="entry name" value="DASH COMPLEX SUBUNIT DUO1"/>
    <property type="match status" value="1"/>
</dbReference>
<dbReference type="PANTHER" id="PTHR28216">
    <property type="entry name" value="DASH COMPLEX SUBUNIT DUO1"/>
    <property type="match status" value="1"/>
</dbReference>
<feature type="region of interest" description="Disordered" evidence="19">
    <location>
        <begin position="170"/>
        <end position="264"/>
    </location>
</feature>
<feature type="compositionally biased region" description="Basic and acidic residues" evidence="19">
    <location>
        <begin position="58"/>
        <end position="78"/>
    </location>
</feature>
<evidence type="ECO:0000256" key="1">
    <source>
        <dbReference type="ARBA" id="ARBA00004123"/>
    </source>
</evidence>
<keyword evidence="16" id="KW-0137">Centromere</keyword>
<comment type="similarity">
    <text evidence="4">Belongs to the DASH complex DUO1 family.</text>
</comment>
<feature type="compositionally biased region" description="Polar residues" evidence="19">
    <location>
        <begin position="234"/>
        <end position="246"/>
    </location>
</feature>
<keyword evidence="11" id="KW-0995">Kinetochore</keyword>
<dbReference type="EMBL" id="KV407465">
    <property type="protein sequence ID" value="KZF19756.1"/>
    <property type="molecule type" value="Genomic_DNA"/>
</dbReference>
<keyword evidence="12" id="KW-0175">Coiled coil</keyword>
<dbReference type="GO" id="GO:0000278">
    <property type="term" value="P:mitotic cell cycle"/>
    <property type="evidence" value="ECO:0007669"/>
    <property type="project" value="InterPro"/>
</dbReference>
<evidence type="ECO:0000256" key="14">
    <source>
        <dbReference type="ARBA" id="ARBA00023242"/>
    </source>
</evidence>
<evidence type="ECO:0000256" key="10">
    <source>
        <dbReference type="ARBA" id="ARBA00022829"/>
    </source>
</evidence>
<dbReference type="AlphaFoldDB" id="A0A164ZZY9"/>
<evidence type="ECO:0000256" key="18">
    <source>
        <dbReference type="ARBA" id="ARBA00044358"/>
    </source>
</evidence>
<dbReference type="Pfam" id="PF08651">
    <property type="entry name" value="DASH_Duo1"/>
    <property type="match status" value="1"/>
</dbReference>
<evidence type="ECO:0000256" key="7">
    <source>
        <dbReference type="ARBA" id="ARBA00022618"/>
    </source>
</evidence>